<evidence type="ECO:0000256" key="1">
    <source>
        <dbReference type="SAM" id="MobiDB-lite"/>
    </source>
</evidence>
<dbReference type="EMBL" id="RJMB01000002">
    <property type="protein sequence ID" value="RNL87053.1"/>
    <property type="molecule type" value="Genomic_DNA"/>
</dbReference>
<dbReference type="InterPro" id="IPR052389">
    <property type="entry name" value="Sec_Metab_Biosynth-Assoc"/>
</dbReference>
<reference evidence="4 5" key="1">
    <citation type="submission" date="2018-11" db="EMBL/GenBank/DDBJ databases">
        <title>The genome draft of YIM 96095.</title>
        <authorList>
            <person name="Tang S.-K."/>
            <person name="Chunyu W.-X."/>
            <person name="Feng Y.-Z."/>
        </authorList>
    </citation>
    <scope>NUCLEOTIDE SEQUENCE [LARGE SCALE GENOMIC DNA]</scope>
    <source>
        <strain evidence="4 5">YIM 96095</strain>
    </source>
</reference>
<protein>
    <submittedName>
        <fullName evidence="4">Thioesterase family protein</fullName>
    </submittedName>
</protein>
<dbReference type="InterPro" id="IPR049449">
    <property type="entry name" value="TesB_ACOT8-like_N"/>
</dbReference>
<feature type="region of interest" description="Disordered" evidence="1">
    <location>
        <begin position="1"/>
        <end position="28"/>
    </location>
</feature>
<keyword evidence="5" id="KW-1185">Reference proteome</keyword>
<dbReference type="Proteomes" id="UP000269198">
    <property type="component" value="Unassembled WGS sequence"/>
</dbReference>
<evidence type="ECO:0000259" key="3">
    <source>
        <dbReference type="Pfam" id="PF20789"/>
    </source>
</evidence>
<dbReference type="PANTHER" id="PTHR38110:SF1">
    <property type="entry name" value="THIOESTERASE DOMAIN-CONTAINING PROTEIN"/>
    <property type="match status" value="1"/>
</dbReference>
<name>A0A3N0EGP6_9ACTN</name>
<evidence type="ECO:0000313" key="4">
    <source>
        <dbReference type="EMBL" id="RNL87053.1"/>
    </source>
</evidence>
<dbReference type="SUPFAM" id="SSF54637">
    <property type="entry name" value="Thioesterase/thiol ester dehydrase-isomerase"/>
    <property type="match status" value="2"/>
</dbReference>
<dbReference type="Pfam" id="PF20789">
    <property type="entry name" value="4HBT_3C"/>
    <property type="match status" value="1"/>
</dbReference>
<evidence type="ECO:0000313" key="5">
    <source>
        <dbReference type="Proteomes" id="UP000269198"/>
    </source>
</evidence>
<dbReference type="InterPro" id="IPR042171">
    <property type="entry name" value="Acyl-CoA_hotdog"/>
</dbReference>
<dbReference type="AlphaFoldDB" id="A0A3N0EGP6"/>
<comment type="caution">
    <text evidence="4">The sequence shown here is derived from an EMBL/GenBank/DDBJ whole genome shotgun (WGS) entry which is preliminary data.</text>
</comment>
<proteinExistence type="predicted"/>
<dbReference type="PANTHER" id="PTHR38110">
    <property type="entry name" value="CHROMOSOME 23, WHOLE GENOME SHOTGUN SEQUENCE"/>
    <property type="match status" value="1"/>
</dbReference>
<accession>A0A3N0EGP6</accession>
<gene>
    <name evidence="4" type="ORF">EFW17_03835</name>
</gene>
<evidence type="ECO:0000259" key="2">
    <source>
        <dbReference type="Pfam" id="PF13622"/>
    </source>
</evidence>
<feature type="domain" description="Acyl-CoA thioesterase-like N-terminal HotDog" evidence="2">
    <location>
        <begin position="32"/>
        <end position="114"/>
    </location>
</feature>
<sequence length="267" mass="28623">MAAGRQDGPHPFDVDTASHPGGDGRRGATVSDRWTVLTGHPNGGYLLALAVRALHEDIARPLPLVVSGFFLRPANPGRASLSTEVVRDGRRTATGQARLVQDGKEIVRATATFGDLGDGGPTHTVNTVPDLPPPEECTDPMAGIELPGVSMLDQIEYRTPRLPGWMRGAPSGRPEWEFWMRMVGREADVAALPMLVDAGPPVVMELGEKGSSTVELTVHVRGRPAPGWLACRAATRHVSDGYHEEDFDVFDSTGTLVAQSRQLAILT</sequence>
<feature type="domain" description="Acyl-CoA thioesterase-like C-terminal" evidence="3">
    <location>
        <begin position="134"/>
        <end position="265"/>
    </location>
</feature>
<dbReference type="OrthoDB" id="5418286at2"/>
<dbReference type="Pfam" id="PF13622">
    <property type="entry name" value="4HBT_3"/>
    <property type="match status" value="1"/>
</dbReference>
<dbReference type="InterPro" id="IPR029069">
    <property type="entry name" value="HotDog_dom_sf"/>
</dbReference>
<organism evidence="4 5">
    <name type="scientific">Halostreptopolyspora alba</name>
    <dbReference type="NCBI Taxonomy" id="2487137"/>
    <lineage>
        <taxon>Bacteria</taxon>
        <taxon>Bacillati</taxon>
        <taxon>Actinomycetota</taxon>
        <taxon>Actinomycetes</taxon>
        <taxon>Streptosporangiales</taxon>
        <taxon>Nocardiopsidaceae</taxon>
        <taxon>Halostreptopolyspora</taxon>
    </lineage>
</organism>
<dbReference type="InterPro" id="IPR049450">
    <property type="entry name" value="ACOT8-like_C"/>
</dbReference>
<dbReference type="Gene3D" id="2.40.160.210">
    <property type="entry name" value="Acyl-CoA thioesterase, double hotdog domain"/>
    <property type="match status" value="1"/>
</dbReference>